<proteinExistence type="predicted"/>
<organism evidence="2 3">
    <name type="scientific">Hyaloscypha variabilis (strain UAMH 11265 / GT02V1 / F)</name>
    <name type="common">Meliniomyces variabilis</name>
    <dbReference type="NCBI Taxonomy" id="1149755"/>
    <lineage>
        <taxon>Eukaryota</taxon>
        <taxon>Fungi</taxon>
        <taxon>Dikarya</taxon>
        <taxon>Ascomycota</taxon>
        <taxon>Pezizomycotina</taxon>
        <taxon>Leotiomycetes</taxon>
        <taxon>Helotiales</taxon>
        <taxon>Hyaloscyphaceae</taxon>
        <taxon>Hyaloscypha</taxon>
        <taxon>Hyaloscypha variabilis</taxon>
    </lineage>
</organism>
<evidence type="ECO:0000256" key="1">
    <source>
        <dbReference type="SAM" id="Phobius"/>
    </source>
</evidence>
<dbReference type="GO" id="GO:0051787">
    <property type="term" value="F:misfolded protein binding"/>
    <property type="evidence" value="ECO:0007669"/>
    <property type="project" value="TreeGrafter"/>
</dbReference>
<keyword evidence="3" id="KW-1185">Reference proteome</keyword>
<accession>A0A2J6S1E1</accession>
<sequence length="407" mass="45846">MFAPRFRSAFRPASKQASQCLRQQRKPLPRNSISHQMRQQRYQSNGSFRQASKTLFKAYPFSVTAATFFILAGVGFLAYTNYIYYTYFLGAFHKFPEPVAKQLRKALYYTNQALDAKLAVKYYKEALRIADEIGMDPFSDEIIGVKIQLAALMEKVQQYQRAIDILEIVKRDNLRWVEELGSKPGNEGKRTRVLGKTVGISVKLGELYANQYVDEREAAEERLTWAVETVLREQKRRQEEGVKPEEGDWMDPDQIGGTLEALGHHYEEKNQHYLAAPLFLQALTLSPPTSCHTAVLMNNLSISLAQQLPPPTPGQPPVSRPALISNARAWAEKAVALAAKCAPPERTEECDMACAVATHNLGEFAEMDGDIAEARRKFEEAKSLAKAIGFQEGVINAEDSLRRIKKT</sequence>
<dbReference type="STRING" id="1149755.A0A2J6S1E1"/>
<evidence type="ECO:0000313" key="2">
    <source>
        <dbReference type="EMBL" id="PMD44590.1"/>
    </source>
</evidence>
<dbReference type="GO" id="GO:0031942">
    <property type="term" value="C:i-AAA complex"/>
    <property type="evidence" value="ECO:0007669"/>
    <property type="project" value="TreeGrafter"/>
</dbReference>
<gene>
    <name evidence="2" type="ORF">L207DRAFT_552751</name>
</gene>
<dbReference type="OrthoDB" id="10050400at2759"/>
<keyword evidence="1" id="KW-1133">Transmembrane helix</keyword>
<dbReference type="SUPFAM" id="SSF48452">
    <property type="entry name" value="TPR-like"/>
    <property type="match status" value="1"/>
</dbReference>
<dbReference type="CDD" id="cd24145">
    <property type="entry name" value="Mgr3-like"/>
    <property type="match status" value="1"/>
</dbReference>
<name>A0A2J6S1E1_HYAVF</name>
<dbReference type="PANTHER" id="PTHR28142:SF1">
    <property type="entry name" value="MITOCHONDRIAL INNER MEMBRANE I-AAA PROTEASE SUPERCOMPLEX SUBUNIT MGR3-RELATED"/>
    <property type="match status" value="1"/>
</dbReference>
<dbReference type="AlphaFoldDB" id="A0A2J6S1E1"/>
<evidence type="ECO:0008006" key="4">
    <source>
        <dbReference type="Google" id="ProtNLM"/>
    </source>
</evidence>
<dbReference type="GO" id="GO:0006515">
    <property type="term" value="P:protein quality control for misfolded or incompletely synthesized proteins"/>
    <property type="evidence" value="ECO:0007669"/>
    <property type="project" value="TreeGrafter"/>
</dbReference>
<keyword evidence="1" id="KW-0812">Transmembrane</keyword>
<dbReference type="InterPro" id="IPR040201">
    <property type="entry name" value="Mrg3-like"/>
</dbReference>
<feature type="transmembrane region" description="Helical" evidence="1">
    <location>
        <begin position="58"/>
        <end position="79"/>
    </location>
</feature>
<reference evidence="2 3" key="1">
    <citation type="submission" date="2016-04" db="EMBL/GenBank/DDBJ databases">
        <title>A degradative enzymes factory behind the ericoid mycorrhizal symbiosis.</title>
        <authorList>
            <consortium name="DOE Joint Genome Institute"/>
            <person name="Martino E."/>
            <person name="Morin E."/>
            <person name="Grelet G."/>
            <person name="Kuo A."/>
            <person name="Kohler A."/>
            <person name="Daghino S."/>
            <person name="Barry K."/>
            <person name="Choi C."/>
            <person name="Cichocki N."/>
            <person name="Clum A."/>
            <person name="Copeland A."/>
            <person name="Hainaut M."/>
            <person name="Haridas S."/>
            <person name="Labutti K."/>
            <person name="Lindquist E."/>
            <person name="Lipzen A."/>
            <person name="Khouja H.-R."/>
            <person name="Murat C."/>
            <person name="Ohm R."/>
            <person name="Olson A."/>
            <person name="Spatafora J."/>
            <person name="Veneault-Fourrey C."/>
            <person name="Henrissat B."/>
            <person name="Grigoriev I."/>
            <person name="Martin F."/>
            <person name="Perotto S."/>
        </authorList>
    </citation>
    <scope>NUCLEOTIDE SEQUENCE [LARGE SCALE GENOMIC DNA]</scope>
    <source>
        <strain evidence="2 3">F</strain>
    </source>
</reference>
<dbReference type="Gene3D" id="1.25.40.10">
    <property type="entry name" value="Tetratricopeptide repeat domain"/>
    <property type="match status" value="1"/>
</dbReference>
<dbReference type="EMBL" id="KZ613941">
    <property type="protein sequence ID" value="PMD44590.1"/>
    <property type="molecule type" value="Genomic_DNA"/>
</dbReference>
<protein>
    <recommendedName>
        <fullName evidence="4">TPR domain-containing protein</fullName>
    </recommendedName>
</protein>
<dbReference type="PANTHER" id="PTHR28142">
    <property type="entry name" value="MITOCHONDRIAL INNER MEMBRANE I-AAA PROTEASE SUPERCOMPLEX SUBUNIT MGR3-RELATED"/>
    <property type="match status" value="1"/>
</dbReference>
<dbReference type="InterPro" id="IPR011990">
    <property type="entry name" value="TPR-like_helical_dom_sf"/>
</dbReference>
<dbReference type="Proteomes" id="UP000235786">
    <property type="component" value="Unassembled WGS sequence"/>
</dbReference>
<evidence type="ECO:0000313" key="3">
    <source>
        <dbReference type="Proteomes" id="UP000235786"/>
    </source>
</evidence>
<keyword evidence="1" id="KW-0472">Membrane</keyword>